<accession>A0A803KUZ6</accession>
<name>A0A803KUZ6_CHEQI</name>
<protein>
    <recommendedName>
        <fullName evidence="3">Disease resistance protein</fullName>
    </recommendedName>
</protein>
<dbReference type="InterPro" id="IPR032675">
    <property type="entry name" value="LRR_dom_sf"/>
</dbReference>
<dbReference type="Gramene" id="AUR62002854-RA">
    <property type="protein sequence ID" value="AUR62002854-RA:cds"/>
    <property type="gene ID" value="AUR62002854"/>
</dbReference>
<evidence type="ECO:0000313" key="2">
    <source>
        <dbReference type="Proteomes" id="UP000596660"/>
    </source>
</evidence>
<sequence length="162" mass="18515">MLNQLQYLEISNCEVMEAVIGYIGDHEIQMGAPSGQLNDTCTGVEYTHTIFPWLQELKLQHLKNIRSLTQPWFLLVFPTLEHLTVFSCPCLKLPIGPEGLERLIEIQAHRLNEASPILGTRKERGHQGSSLFMVVSQRKFCQIDEFVLEMDHLANDIVVSRK</sequence>
<proteinExistence type="predicted"/>
<dbReference type="EnsemblPlants" id="AUR62002854-RA">
    <property type="protein sequence ID" value="AUR62002854-RA:cds"/>
    <property type="gene ID" value="AUR62002854"/>
</dbReference>
<reference evidence="1" key="2">
    <citation type="submission" date="2021-03" db="UniProtKB">
        <authorList>
            <consortium name="EnsemblPlants"/>
        </authorList>
    </citation>
    <scope>IDENTIFICATION</scope>
</reference>
<dbReference type="Proteomes" id="UP000596660">
    <property type="component" value="Unplaced"/>
</dbReference>
<evidence type="ECO:0008006" key="3">
    <source>
        <dbReference type="Google" id="ProtNLM"/>
    </source>
</evidence>
<organism evidence="1 2">
    <name type="scientific">Chenopodium quinoa</name>
    <name type="common">Quinoa</name>
    <dbReference type="NCBI Taxonomy" id="63459"/>
    <lineage>
        <taxon>Eukaryota</taxon>
        <taxon>Viridiplantae</taxon>
        <taxon>Streptophyta</taxon>
        <taxon>Embryophyta</taxon>
        <taxon>Tracheophyta</taxon>
        <taxon>Spermatophyta</taxon>
        <taxon>Magnoliopsida</taxon>
        <taxon>eudicotyledons</taxon>
        <taxon>Gunneridae</taxon>
        <taxon>Pentapetalae</taxon>
        <taxon>Caryophyllales</taxon>
        <taxon>Chenopodiaceae</taxon>
        <taxon>Chenopodioideae</taxon>
        <taxon>Atripliceae</taxon>
        <taxon>Chenopodium</taxon>
    </lineage>
</organism>
<keyword evidence="2" id="KW-1185">Reference proteome</keyword>
<dbReference type="Gene3D" id="3.80.10.10">
    <property type="entry name" value="Ribonuclease Inhibitor"/>
    <property type="match status" value="1"/>
</dbReference>
<dbReference type="AlphaFoldDB" id="A0A803KUZ6"/>
<dbReference type="SUPFAM" id="SSF52047">
    <property type="entry name" value="RNI-like"/>
    <property type="match status" value="1"/>
</dbReference>
<evidence type="ECO:0000313" key="1">
    <source>
        <dbReference type="EnsemblPlants" id="AUR62002854-RA:cds"/>
    </source>
</evidence>
<reference evidence="1" key="1">
    <citation type="journal article" date="2017" name="Nature">
        <title>The genome of Chenopodium quinoa.</title>
        <authorList>
            <person name="Jarvis D.E."/>
            <person name="Ho Y.S."/>
            <person name="Lightfoot D.J."/>
            <person name="Schmoeckel S.M."/>
            <person name="Li B."/>
            <person name="Borm T.J.A."/>
            <person name="Ohyanagi H."/>
            <person name="Mineta K."/>
            <person name="Michell C.T."/>
            <person name="Saber N."/>
            <person name="Kharbatia N.M."/>
            <person name="Rupper R.R."/>
            <person name="Sharp A.R."/>
            <person name="Dally N."/>
            <person name="Boughton B.A."/>
            <person name="Woo Y.H."/>
            <person name="Gao G."/>
            <person name="Schijlen E.G.W.M."/>
            <person name="Guo X."/>
            <person name="Momin A.A."/>
            <person name="Negrao S."/>
            <person name="Al-Babili S."/>
            <person name="Gehring C."/>
            <person name="Roessner U."/>
            <person name="Jung C."/>
            <person name="Murphy K."/>
            <person name="Arold S.T."/>
            <person name="Gojobori T."/>
            <person name="van der Linden C.G."/>
            <person name="van Loo E.N."/>
            <person name="Jellen E.N."/>
            <person name="Maughan P.J."/>
            <person name="Tester M."/>
        </authorList>
    </citation>
    <scope>NUCLEOTIDE SEQUENCE [LARGE SCALE GENOMIC DNA]</scope>
    <source>
        <strain evidence="1">cv. PI 614886</strain>
    </source>
</reference>